<dbReference type="KEGG" id="ppi:YSA_02401"/>
<dbReference type="Proteomes" id="UP000005268">
    <property type="component" value="Chromosome"/>
</dbReference>
<name>I3URE6_PSEPU</name>
<sequence length="79" mass="8289">MAAVLLVVQAFGVAGNAVFVYQGKAEAALAWGNDKALQRREGLGEGANGSLNLMMSLHIVGGSCFKHGGYDPCMIETFQ</sequence>
<reference evidence="1 2" key="1">
    <citation type="journal article" date="2012" name="J. Bacteriol.">
        <title>Complete Genome Sequence of the Naphthalene-Degrading Pseudomonas putida Strain ND6.</title>
        <authorList>
            <person name="Li S."/>
            <person name="Zhao H."/>
            <person name="Li Y."/>
            <person name="Niu S."/>
            <person name="Cai B."/>
        </authorList>
    </citation>
    <scope>NUCLEOTIDE SEQUENCE [LARGE SCALE GENOMIC DNA]</scope>
    <source>
        <strain evidence="1 2">ND6</strain>
    </source>
</reference>
<gene>
    <name evidence="1" type="ORF">YSA_02401</name>
</gene>
<protein>
    <submittedName>
        <fullName evidence="1">Uncharacterized protein</fullName>
    </submittedName>
</protein>
<dbReference type="AlphaFoldDB" id="I3URE6"/>
<dbReference type="HOGENOM" id="CLU_2603329_0_0_6"/>
<organism evidence="1 2">
    <name type="scientific">Pseudomonas putida ND6</name>
    <dbReference type="NCBI Taxonomy" id="231023"/>
    <lineage>
        <taxon>Bacteria</taxon>
        <taxon>Pseudomonadati</taxon>
        <taxon>Pseudomonadota</taxon>
        <taxon>Gammaproteobacteria</taxon>
        <taxon>Pseudomonadales</taxon>
        <taxon>Pseudomonadaceae</taxon>
        <taxon>Pseudomonas</taxon>
    </lineage>
</organism>
<proteinExistence type="predicted"/>
<evidence type="ECO:0000313" key="2">
    <source>
        <dbReference type="Proteomes" id="UP000005268"/>
    </source>
</evidence>
<accession>I3URE6</accession>
<dbReference type="EMBL" id="CP003588">
    <property type="protein sequence ID" value="AFK68067.1"/>
    <property type="molecule type" value="Genomic_DNA"/>
</dbReference>
<evidence type="ECO:0000313" key="1">
    <source>
        <dbReference type="EMBL" id="AFK68067.1"/>
    </source>
</evidence>